<accession>A0A2B7WR30</accession>
<evidence type="ECO:0000313" key="2">
    <source>
        <dbReference type="Proteomes" id="UP000224080"/>
    </source>
</evidence>
<dbReference type="Proteomes" id="UP000224080">
    <property type="component" value="Unassembled WGS sequence"/>
</dbReference>
<reference evidence="1 2" key="1">
    <citation type="submission" date="2017-10" db="EMBL/GenBank/DDBJ databases">
        <title>Comparative genomics in systemic dimorphic fungi from Ajellomycetaceae.</title>
        <authorList>
            <person name="Munoz J.F."/>
            <person name="Mcewen J.G."/>
            <person name="Clay O.K."/>
            <person name="Cuomo C.A."/>
        </authorList>
    </citation>
    <scope>NUCLEOTIDE SEQUENCE [LARGE SCALE GENOMIC DNA]</scope>
    <source>
        <strain evidence="1 2">UAMH130</strain>
    </source>
</reference>
<organism evidence="1 2">
    <name type="scientific">Blastomyces parvus</name>
    <dbReference type="NCBI Taxonomy" id="2060905"/>
    <lineage>
        <taxon>Eukaryota</taxon>
        <taxon>Fungi</taxon>
        <taxon>Dikarya</taxon>
        <taxon>Ascomycota</taxon>
        <taxon>Pezizomycotina</taxon>
        <taxon>Eurotiomycetes</taxon>
        <taxon>Eurotiomycetidae</taxon>
        <taxon>Onygenales</taxon>
        <taxon>Ajellomycetaceae</taxon>
        <taxon>Blastomyces</taxon>
    </lineage>
</organism>
<keyword evidence="2" id="KW-1185">Reference proteome</keyword>
<dbReference type="EMBL" id="PDNC01000107">
    <property type="protein sequence ID" value="PGG99038.1"/>
    <property type="molecule type" value="Genomic_DNA"/>
</dbReference>
<sequence>MPSELYLQDFSLFYHLPIKEYNDFGPDTKRDGHGEGYSHYITSQSNLNSLQHLENFYDLEIEDGKLNLMTSASRVFLVIAARYSVLQFNAVAVSSKD</sequence>
<comment type="caution">
    <text evidence="1">The sequence shown here is derived from an EMBL/GenBank/DDBJ whole genome shotgun (WGS) entry which is preliminary data.</text>
</comment>
<proteinExistence type="predicted"/>
<gene>
    <name evidence="1" type="ORF">GX51_06454</name>
</gene>
<evidence type="ECO:0000313" key="1">
    <source>
        <dbReference type="EMBL" id="PGG99038.1"/>
    </source>
</evidence>
<dbReference type="AlphaFoldDB" id="A0A2B7WR30"/>
<protein>
    <submittedName>
        <fullName evidence="1">Uncharacterized protein</fullName>
    </submittedName>
</protein>
<name>A0A2B7WR30_9EURO</name>